<dbReference type="InterPro" id="IPR017972">
    <property type="entry name" value="Cyt_P450_CS"/>
</dbReference>
<dbReference type="InterPro" id="IPR001128">
    <property type="entry name" value="Cyt_P450"/>
</dbReference>
<dbReference type="PRINTS" id="PR00385">
    <property type="entry name" value="P450"/>
</dbReference>
<evidence type="ECO:0000256" key="6">
    <source>
        <dbReference type="ARBA" id="ARBA00023033"/>
    </source>
</evidence>
<reference evidence="8 9" key="1">
    <citation type="submission" date="2024-04" db="EMBL/GenBank/DDBJ databases">
        <title>genome sequences of Mucor flavus KT1a and Helicostylum pulchrum KT1b strains isolation_sourced from the surface of a dry-aged beef.</title>
        <authorList>
            <person name="Toyotome T."/>
            <person name="Hosono M."/>
            <person name="Torimaru M."/>
            <person name="Fukuda K."/>
            <person name="Mikami N."/>
        </authorList>
    </citation>
    <scope>NUCLEOTIDE SEQUENCE [LARGE SCALE GENOMIC DNA]</scope>
    <source>
        <strain evidence="8 9">KT1b</strain>
    </source>
</reference>
<organism evidence="8 9">
    <name type="scientific">Helicostylum pulchrum</name>
    <dbReference type="NCBI Taxonomy" id="562976"/>
    <lineage>
        <taxon>Eukaryota</taxon>
        <taxon>Fungi</taxon>
        <taxon>Fungi incertae sedis</taxon>
        <taxon>Mucoromycota</taxon>
        <taxon>Mucoromycotina</taxon>
        <taxon>Mucoromycetes</taxon>
        <taxon>Mucorales</taxon>
        <taxon>Mucorineae</taxon>
        <taxon>Mucoraceae</taxon>
        <taxon>Helicostylum</taxon>
    </lineage>
</organism>
<dbReference type="PROSITE" id="PS00086">
    <property type="entry name" value="CYTOCHROME_P450"/>
    <property type="match status" value="1"/>
</dbReference>
<keyword evidence="2 7" id="KW-0349">Heme</keyword>
<evidence type="ECO:0000256" key="5">
    <source>
        <dbReference type="ARBA" id="ARBA00023004"/>
    </source>
</evidence>
<keyword evidence="6 7" id="KW-0503">Monooxygenase</keyword>
<evidence type="ECO:0000256" key="4">
    <source>
        <dbReference type="ARBA" id="ARBA00023002"/>
    </source>
</evidence>
<evidence type="ECO:0000256" key="7">
    <source>
        <dbReference type="RuleBase" id="RU000461"/>
    </source>
</evidence>
<proteinExistence type="inferred from homology"/>
<evidence type="ECO:0008006" key="10">
    <source>
        <dbReference type="Google" id="ProtNLM"/>
    </source>
</evidence>
<dbReference type="Gene3D" id="1.10.630.10">
    <property type="entry name" value="Cytochrome P450"/>
    <property type="match status" value="1"/>
</dbReference>
<dbReference type="PRINTS" id="PR00463">
    <property type="entry name" value="EP450I"/>
</dbReference>
<dbReference type="Pfam" id="PF00067">
    <property type="entry name" value="p450"/>
    <property type="match status" value="1"/>
</dbReference>
<keyword evidence="5 7" id="KW-0408">Iron</keyword>
<keyword evidence="4 7" id="KW-0560">Oxidoreductase</keyword>
<protein>
    <recommendedName>
        <fullName evidence="10">Cytochrome P450</fullName>
    </recommendedName>
</protein>
<dbReference type="InterPro" id="IPR050196">
    <property type="entry name" value="Cytochrome_P450_Monoox"/>
</dbReference>
<keyword evidence="3 7" id="KW-0479">Metal-binding</keyword>
<keyword evidence="9" id="KW-1185">Reference proteome</keyword>
<dbReference type="Proteomes" id="UP001476247">
    <property type="component" value="Unassembled WGS sequence"/>
</dbReference>
<evidence type="ECO:0000256" key="2">
    <source>
        <dbReference type="ARBA" id="ARBA00022617"/>
    </source>
</evidence>
<evidence type="ECO:0000256" key="3">
    <source>
        <dbReference type="ARBA" id="ARBA00022723"/>
    </source>
</evidence>
<accession>A0ABP9Y5K2</accession>
<dbReference type="SUPFAM" id="SSF48264">
    <property type="entry name" value="Cytochrome P450"/>
    <property type="match status" value="1"/>
</dbReference>
<dbReference type="PANTHER" id="PTHR24291:SF50">
    <property type="entry name" value="BIFUNCTIONAL ALBAFLAVENONE MONOOXYGENASE_TERPENE SYNTHASE"/>
    <property type="match status" value="1"/>
</dbReference>
<dbReference type="InterPro" id="IPR036396">
    <property type="entry name" value="Cyt_P450_sf"/>
</dbReference>
<dbReference type="EMBL" id="BAABUJ010000019">
    <property type="protein sequence ID" value="GAA5801592.1"/>
    <property type="molecule type" value="Genomic_DNA"/>
</dbReference>
<evidence type="ECO:0000256" key="1">
    <source>
        <dbReference type="ARBA" id="ARBA00010617"/>
    </source>
</evidence>
<dbReference type="PANTHER" id="PTHR24291">
    <property type="entry name" value="CYTOCHROME P450 FAMILY 4"/>
    <property type="match status" value="1"/>
</dbReference>
<sequence>MPVKLFGKITQQLFETMDTMNETINVSDMMIRLLRLGFDFDAVRNNNSNNKWTYMYYSLGNAFCDYKYFISPSLDQKLLRLFLKRRELHRKLDAFMGMLDEASNLCVFFLVGHDTTAAAITFALHYLAKYPEIQQRAREEAISILGDEPNDVLPMGDETKQMNYINQVIKESLRISDLVARLFIPRIPTEDTMLSGTFIPKGAKLVTNIFNVHHSSKCWKNPRQFDLDRFGINAESEMAWVPFGSGARQCIGKYFSLNEQRVIKSMLRKYGI</sequence>
<gene>
    <name evidence="8" type="ORF">HPULCUR_007040</name>
</gene>
<name>A0ABP9Y5K2_9FUNG</name>
<dbReference type="InterPro" id="IPR002401">
    <property type="entry name" value="Cyt_P450_E_grp-I"/>
</dbReference>
<comment type="caution">
    <text evidence="8">The sequence shown here is derived from an EMBL/GenBank/DDBJ whole genome shotgun (WGS) entry which is preliminary data.</text>
</comment>
<evidence type="ECO:0000313" key="8">
    <source>
        <dbReference type="EMBL" id="GAA5801592.1"/>
    </source>
</evidence>
<comment type="similarity">
    <text evidence="1 7">Belongs to the cytochrome P450 family.</text>
</comment>
<evidence type="ECO:0000313" key="9">
    <source>
        <dbReference type="Proteomes" id="UP001476247"/>
    </source>
</evidence>